<dbReference type="EMBL" id="AONG01000003">
    <property type="protein sequence ID" value="KIQ70959.1"/>
    <property type="molecule type" value="Genomic_DNA"/>
</dbReference>
<accession>A0A0D0Q957</accession>
<sequence length="57" mass="6730">MTDQQTQTPEIRTREFVRVEREQGTHPAIRALHRKAREQRRGAGVKEYARIERGQEA</sequence>
<keyword evidence="3" id="KW-1185">Reference proteome</keyword>
<comment type="caution">
    <text evidence="2">The sequence shown here is derived from an EMBL/GenBank/DDBJ whole genome shotgun (WGS) entry which is preliminary data.</text>
</comment>
<reference evidence="2 3" key="1">
    <citation type="submission" date="2013-01" db="EMBL/GenBank/DDBJ databases">
        <authorList>
            <person name="Fiebig A."/>
            <person name="Goeker M."/>
            <person name="Klenk H.-P.P."/>
        </authorList>
    </citation>
    <scope>NUCLEOTIDE SEQUENCE [LARGE SCALE GENOMIC DNA]</scope>
    <source>
        <strain evidence="2 3">DSM 24838</strain>
    </source>
</reference>
<name>A0A0D0Q957_9RHOB</name>
<dbReference type="STRING" id="1123501.Wenmar_00335"/>
<evidence type="ECO:0000256" key="1">
    <source>
        <dbReference type="SAM" id="MobiDB-lite"/>
    </source>
</evidence>
<dbReference type="Proteomes" id="UP000035100">
    <property type="component" value="Unassembled WGS sequence"/>
</dbReference>
<evidence type="ECO:0000313" key="2">
    <source>
        <dbReference type="EMBL" id="KIQ70959.1"/>
    </source>
</evidence>
<feature type="compositionally biased region" description="Basic and acidic residues" evidence="1">
    <location>
        <begin position="47"/>
        <end position="57"/>
    </location>
</feature>
<proteinExistence type="predicted"/>
<evidence type="ECO:0000313" key="3">
    <source>
        <dbReference type="Proteomes" id="UP000035100"/>
    </source>
</evidence>
<feature type="region of interest" description="Disordered" evidence="1">
    <location>
        <begin position="34"/>
        <end position="57"/>
    </location>
</feature>
<gene>
    <name evidence="2" type="ORF">Wenmar_00335</name>
</gene>
<protein>
    <submittedName>
        <fullName evidence="2">Uncharacterized protein</fullName>
    </submittedName>
</protein>
<organism evidence="2 3">
    <name type="scientific">Wenxinia marina DSM 24838</name>
    <dbReference type="NCBI Taxonomy" id="1123501"/>
    <lineage>
        <taxon>Bacteria</taxon>
        <taxon>Pseudomonadati</taxon>
        <taxon>Pseudomonadota</taxon>
        <taxon>Alphaproteobacteria</taxon>
        <taxon>Rhodobacterales</taxon>
        <taxon>Roseobacteraceae</taxon>
        <taxon>Wenxinia</taxon>
    </lineage>
</organism>
<dbReference type="AlphaFoldDB" id="A0A0D0Q957"/>
<dbReference type="RefSeq" id="WP_018304461.1">
    <property type="nucleotide sequence ID" value="NZ_KB902313.1"/>
</dbReference>